<dbReference type="GO" id="GO:0005737">
    <property type="term" value="C:cytoplasm"/>
    <property type="evidence" value="ECO:0007669"/>
    <property type="project" value="TreeGrafter"/>
</dbReference>
<dbReference type="STRING" id="1037660.A0A066VBA6"/>
<reference evidence="10 11" key="1">
    <citation type="submission" date="2014-05" db="EMBL/GenBank/DDBJ databases">
        <title>Draft genome sequence of a rare smut relative, Tilletiaria anomala UBC 951.</title>
        <authorList>
            <consortium name="DOE Joint Genome Institute"/>
            <person name="Toome M."/>
            <person name="Kuo A."/>
            <person name="Henrissat B."/>
            <person name="Lipzen A."/>
            <person name="Tritt A."/>
            <person name="Yoshinaga Y."/>
            <person name="Zane M."/>
            <person name="Barry K."/>
            <person name="Grigoriev I.V."/>
            <person name="Spatafora J.W."/>
            <person name="Aimea M.C."/>
        </authorList>
    </citation>
    <scope>NUCLEOTIDE SEQUENCE [LARGE SCALE GENOMIC DNA]</scope>
    <source>
        <strain evidence="10 11">UBC 951</strain>
    </source>
</reference>
<protein>
    <submittedName>
        <fullName evidence="10">Rad4-domain-containing protein</fullName>
    </submittedName>
</protein>
<feature type="compositionally biased region" description="Basic and acidic residues" evidence="6">
    <location>
        <begin position="309"/>
        <end position="328"/>
    </location>
</feature>
<dbReference type="EMBL" id="JMSN01000135">
    <property type="protein sequence ID" value="KDN37588.1"/>
    <property type="molecule type" value="Genomic_DNA"/>
</dbReference>
<feature type="region of interest" description="Disordered" evidence="6">
    <location>
        <begin position="70"/>
        <end position="90"/>
    </location>
</feature>
<keyword evidence="4" id="KW-0234">DNA repair</keyword>
<dbReference type="SUPFAM" id="SSF54001">
    <property type="entry name" value="Cysteine proteinases"/>
    <property type="match status" value="1"/>
</dbReference>
<comment type="similarity">
    <text evidence="2">Belongs to the XPC family.</text>
</comment>
<evidence type="ECO:0000256" key="3">
    <source>
        <dbReference type="ARBA" id="ARBA00022763"/>
    </source>
</evidence>
<comment type="caution">
    <text evidence="10">The sequence shown here is derived from an EMBL/GenBank/DDBJ whole genome shotgun (WGS) entry which is preliminary data.</text>
</comment>
<keyword evidence="5" id="KW-0539">Nucleus</keyword>
<feature type="domain" description="Rad4 beta-hairpin" evidence="7">
    <location>
        <begin position="867"/>
        <end position="917"/>
    </location>
</feature>
<evidence type="ECO:0000256" key="2">
    <source>
        <dbReference type="ARBA" id="ARBA00009525"/>
    </source>
</evidence>
<dbReference type="InterPro" id="IPR004583">
    <property type="entry name" value="DNA_repair_Rad4"/>
</dbReference>
<comment type="subcellular location">
    <subcellularLocation>
        <location evidence="1">Nucleus</location>
    </subcellularLocation>
</comment>
<dbReference type="InterPro" id="IPR018327">
    <property type="entry name" value="BHD_2"/>
</dbReference>
<dbReference type="InterPro" id="IPR002931">
    <property type="entry name" value="Transglutaminase-like"/>
</dbReference>
<dbReference type="Pfam" id="PF10405">
    <property type="entry name" value="BHD_3"/>
    <property type="match status" value="1"/>
</dbReference>
<gene>
    <name evidence="10" type="ORF">K437DRAFT_259728</name>
</gene>
<sequence>MPDNNAGQNGKAGEEEEEEMEFEQVEIPEQARAPASTKAAQFSATMKAEDEEEMEAVGVDYENDEMVEVGENSDGEDILAEVDEDGDDDEADEAAAAYANLYGEDGAAPKSTKSKHPASANSNRSKVQGKNAALRVYFDGKGQHAGVTISLDYQSSLQRKRKREADAEEERRRQRRENMITPRDRQNRIVAHKLHVLALLAWAKGRNAMLQDDELQAWLSDQAPKNLIEKQKRITPRKEPNQRERVRLFESFLTQLTEWWKGQFRLDSTMVAGAAIRQPDIDLVNGSGITFGKTGRRVDGWVYESAAQRVDRQKGEKEATQKWQDRQAKSIKGKGKANDDPKGKGKQEAKSSSGQGGQGDGAKPLEKTPEISIFPPGAVSHTKLPAYLRLAKPVERISNASDLLDRAMEMRGSRETSASLFAGLCRALGIPARLVISPQVPPWSVAAAKVSKSGGNAVGDMSTNAGGTASATANASTAAKVRKPGSEAMRRLPSDEATSDDDKQAATYLRADEDASSASKIRAKGSVSTRIPQVANGANVASSGSCALATTTLSHQFLGGVRSATARAAEKAQDAATHTHGTIYRVNAKGKGKGRVDGADKNGSDSVSVISLSDSRASSVDVVWNGAGLSAKPGAKTSVKRSTESGSGRLFDDEDDEKSVITVHSDASSAAIKARRKGKGTSGAAVLKEGKARQADAEAEENDYRDEKWRGLTAPLKVTPTVKLRPHSRRHAKTGHVVAEGDGELEPVNLQYPPTVWVEAFSKPFQKWLTVDPIRGFVFATGNRYMEPVAADRQNKLVYVVAYEEDGYARDVTARYTRTLHSRIARMRPPPSKAHGDWWESVVRAISRPFKLDRDAVEDVELEDNASKEPMPSSVAGFKDHPVYVIEKHLKRDEVIFPPTSAGTFQNTPVYLRSNVLTCRSARQWMNEGRVIKENEQPLKLVKSRAYTIGNKRVEEQARAQGQQLPQEGLYARFQTKIYRPPPIVDGKIPTNSFGNIDLYVPSMLPKGAAHIPFNGSAKVAKKLGIPFAEAVVGFEFRKFKGMPKMGGIVVLVEHEE</sequence>
<name>A0A066VBA6_TILAU</name>
<evidence type="ECO:0000313" key="11">
    <source>
        <dbReference type="Proteomes" id="UP000027361"/>
    </source>
</evidence>
<dbReference type="Gene3D" id="3.30.70.2460">
    <property type="entry name" value="Rad4, beta-hairpin domain BHD3"/>
    <property type="match status" value="1"/>
</dbReference>
<dbReference type="Gene3D" id="3.30.60.290">
    <property type="entry name" value="Rad4, beta-hairpin domain BHD2"/>
    <property type="match status" value="1"/>
</dbReference>
<feature type="compositionally biased region" description="Basic and acidic residues" evidence="6">
    <location>
        <begin position="336"/>
        <end position="349"/>
    </location>
</feature>
<dbReference type="InterPro" id="IPR036985">
    <property type="entry name" value="Transglutaminase-like_sf"/>
</dbReference>
<dbReference type="PANTHER" id="PTHR12135">
    <property type="entry name" value="DNA REPAIR PROTEIN XP-C / RAD4"/>
    <property type="match status" value="1"/>
</dbReference>
<dbReference type="Pfam" id="PF10403">
    <property type="entry name" value="BHD_1"/>
    <property type="match status" value="1"/>
</dbReference>
<keyword evidence="11" id="KW-1185">Reference proteome</keyword>
<evidence type="ECO:0000259" key="7">
    <source>
        <dbReference type="SMART" id="SM01030"/>
    </source>
</evidence>
<dbReference type="InterPro" id="IPR018325">
    <property type="entry name" value="Rad4/PNGase_transGLS-fold"/>
</dbReference>
<dbReference type="AlphaFoldDB" id="A0A066VBA6"/>
<evidence type="ECO:0000259" key="8">
    <source>
        <dbReference type="SMART" id="SM01031"/>
    </source>
</evidence>
<feature type="non-terminal residue" evidence="10">
    <location>
        <position position="1057"/>
    </location>
</feature>
<keyword evidence="3" id="KW-0227">DNA damage</keyword>
<dbReference type="GO" id="GO:0000111">
    <property type="term" value="C:nucleotide-excision repair factor 2 complex"/>
    <property type="evidence" value="ECO:0007669"/>
    <property type="project" value="TreeGrafter"/>
</dbReference>
<feature type="region of interest" description="Disordered" evidence="6">
    <location>
        <begin position="1"/>
        <end position="54"/>
    </location>
</feature>
<dbReference type="GeneID" id="25265356"/>
<dbReference type="PANTHER" id="PTHR12135:SF0">
    <property type="entry name" value="DNA REPAIR PROTEIN COMPLEMENTING XP-C CELLS"/>
    <property type="match status" value="1"/>
</dbReference>
<evidence type="ECO:0000259" key="9">
    <source>
        <dbReference type="SMART" id="SM01032"/>
    </source>
</evidence>
<feature type="region of interest" description="Disordered" evidence="6">
    <location>
        <begin position="631"/>
        <end position="653"/>
    </location>
</feature>
<dbReference type="SMART" id="SM01031">
    <property type="entry name" value="BHD_2"/>
    <property type="match status" value="1"/>
</dbReference>
<proteinExistence type="inferred from homology"/>
<dbReference type="Gene3D" id="2.20.20.110">
    <property type="entry name" value="Rad4, beta-hairpin domain BHD1"/>
    <property type="match status" value="1"/>
</dbReference>
<dbReference type="Pfam" id="PF10404">
    <property type="entry name" value="BHD_2"/>
    <property type="match status" value="1"/>
</dbReference>
<feature type="region of interest" description="Disordered" evidence="6">
    <location>
        <begin position="466"/>
        <end position="503"/>
    </location>
</feature>
<dbReference type="GO" id="GO:0006289">
    <property type="term" value="P:nucleotide-excision repair"/>
    <property type="evidence" value="ECO:0007669"/>
    <property type="project" value="InterPro"/>
</dbReference>
<evidence type="ECO:0000313" key="10">
    <source>
        <dbReference type="EMBL" id="KDN37588.1"/>
    </source>
</evidence>
<dbReference type="SMART" id="SM01030">
    <property type="entry name" value="BHD_1"/>
    <property type="match status" value="1"/>
</dbReference>
<dbReference type="OrthoDB" id="300780at2759"/>
<dbReference type="GO" id="GO:0071942">
    <property type="term" value="C:XPC complex"/>
    <property type="evidence" value="ECO:0007669"/>
    <property type="project" value="TreeGrafter"/>
</dbReference>
<evidence type="ECO:0000256" key="6">
    <source>
        <dbReference type="SAM" id="MobiDB-lite"/>
    </source>
</evidence>
<dbReference type="GO" id="GO:0003697">
    <property type="term" value="F:single-stranded DNA binding"/>
    <property type="evidence" value="ECO:0007669"/>
    <property type="project" value="TreeGrafter"/>
</dbReference>
<dbReference type="Gene3D" id="3.90.260.10">
    <property type="entry name" value="Transglutaminase-like"/>
    <property type="match status" value="2"/>
</dbReference>
<feature type="region of interest" description="Disordered" evidence="6">
    <location>
        <begin position="155"/>
        <end position="184"/>
    </location>
</feature>
<feature type="compositionally biased region" description="Basic and acidic residues" evidence="6">
    <location>
        <begin position="484"/>
        <end position="503"/>
    </location>
</feature>
<dbReference type="SMART" id="SM01032">
    <property type="entry name" value="BHD_3"/>
    <property type="match status" value="1"/>
</dbReference>
<feature type="domain" description="Rad4 beta-hairpin" evidence="9">
    <location>
        <begin position="989"/>
        <end position="1057"/>
    </location>
</feature>
<dbReference type="InterPro" id="IPR038765">
    <property type="entry name" value="Papain-like_cys_pep_sf"/>
</dbReference>
<evidence type="ECO:0000256" key="1">
    <source>
        <dbReference type="ARBA" id="ARBA00004123"/>
    </source>
</evidence>
<feature type="domain" description="Rad4 beta-hairpin" evidence="8">
    <location>
        <begin position="919"/>
        <end position="982"/>
    </location>
</feature>
<dbReference type="InterPro" id="IPR018326">
    <property type="entry name" value="Rad4_beta-hairpin_dom1"/>
</dbReference>
<dbReference type="Pfam" id="PF01841">
    <property type="entry name" value="Transglut_core"/>
    <property type="match status" value="1"/>
</dbReference>
<dbReference type="Pfam" id="PF03835">
    <property type="entry name" value="Rad4"/>
    <property type="match status" value="1"/>
</dbReference>
<evidence type="ECO:0000256" key="4">
    <source>
        <dbReference type="ARBA" id="ARBA00023204"/>
    </source>
</evidence>
<dbReference type="GO" id="GO:0006298">
    <property type="term" value="P:mismatch repair"/>
    <property type="evidence" value="ECO:0007669"/>
    <property type="project" value="TreeGrafter"/>
</dbReference>
<dbReference type="InterPro" id="IPR042488">
    <property type="entry name" value="Rad4_BHD3_sf"/>
</dbReference>
<accession>A0A066VBA6</accession>
<organism evidence="10 11">
    <name type="scientific">Tilletiaria anomala (strain ATCC 24038 / CBS 436.72 / UBC 951)</name>
    <dbReference type="NCBI Taxonomy" id="1037660"/>
    <lineage>
        <taxon>Eukaryota</taxon>
        <taxon>Fungi</taxon>
        <taxon>Dikarya</taxon>
        <taxon>Basidiomycota</taxon>
        <taxon>Ustilaginomycotina</taxon>
        <taxon>Exobasidiomycetes</taxon>
        <taxon>Georgefischeriales</taxon>
        <taxon>Tilletiariaceae</taxon>
        <taxon>Tilletiaria</taxon>
    </lineage>
</organism>
<dbReference type="RefSeq" id="XP_013240421.1">
    <property type="nucleotide sequence ID" value="XM_013384967.1"/>
</dbReference>
<dbReference type="InterPro" id="IPR018328">
    <property type="entry name" value="Rad4_beta-hairpin_dom3"/>
</dbReference>
<evidence type="ECO:0000256" key="5">
    <source>
        <dbReference type="ARBA" id="ARBA00023242"/>
    </source>
</evidence>
<feature type="region of interest" description="Disordered" evidence="6">
    <location>
        <begin position="105"/>
        <end position="127"/>
    </location>
</feature>
<feature type="compositionally biased region" description="Basic and acidic residues" evidence="6">
    <location>
        <begin position="163"/>
        <end position="184"/>
    </location>
</feature>
<dbReference type="GO" id="GO:0003684">
    <property type="term" value="F:damaged DNA binding"/>
    <property type="evidence" value="ECO:0007669"/>
    <property type="project" value="InterPro"/>
</dbReference>
<dbReference type="InParanoid" id="A0A066VBA6"/>
<dbReference type="OMA" id="EHQTELY"/>
<dbReference type="Proteomes" id="UP000027361">
    <property type="component" value="Unassembled WGS sequence"/>
</dbReference>
<feature type="compositionally biased region" description="Low complexity" evidence="6">
    <location>
        <begin position="466"/>
        <end position="479"/>
    </location>
</feature>
<dbReference type="HOGENOM" id="CLU_003639_2_1_1"/>
<feature type="compositionally biased region" description="Acidic residues" evidence="6">
    <location>
        <begin position="14"/>
        <end position="26"/>
    </location>
</feature>
<feature type="region of interest" description="Disordered" evidence="6">
    <location>
        <begin position="308"/>
        <end position="376"/>
    </location>
</feature>